<keyword evidence="4" id="KW-1185">Reference proteome</keyword>
<feature type="compositionally biased region" description="Basic and acidic residues" evidence="1">
    <location>
        <begin position="71"/>
        <end position="98"/>
    </location>
</feature>
<comment type="caution">
    <text evidence="3">The sequence shown here is derived from an EMBL/GenBank/DDBJ whole genome shotgun (WGS) entry which is preliminary data.</text>
</comment>
<accession>A0ABQ1FVB7</accession>
<evidence type="ECO:0000256" key="2">
    <source>
        <dbReference type="SAM" id="SignalP"/>
    </source>
</evidence>
<keyword evidence="2" id="KW-0732">Signal</keyword>
<reference evidence="4" key="1">
    <citation type="journal article" date="2019" name="Int. J. Syst. Evol. Microbiol.">
        <title>The Global Catalogue of Microorganisms (GCM) 10K type strain sequencing project: providing services to taxonomists for standard genome sequencing and annotation.</title>
        <authorList>
            <consortium name="The Broad Institute Genomics Platform"/>
            <consortium name="The Broad Institute Genome Sequencing Center for Infectious Disease"/>
            <person name="Wu L."/>
            <person name="Ma J."/>
        </authorList>
    </citation>
    <scope>NUCLEOTIDE SEQUENCE [LARGE SCALE GENOMIC DNA]</scope>
    <source>
        <strain evidence="4">CGMCC 1.12806</strain>
    </source>
</reference>
<evidence type="ECO:0008006" key="5">
    <source>
        <dbReference type="Google" id="ProtNLM"/>
    </source>
</evidence>
<feature type="chain" id="PRO_5046185920" description="Homeobox protein YbgS" evidence="2">
    <location>
        <begin position="23"/>
        <end position="113"/>
    </location>
</feature>
<organism evidence="3 4">
    <name type="scientific">Hafnia psychrotolerans</name>
    <dbReference type="NCBI Taxonomy" id="1477018"/>
    <lineage>
        <taxon>Bacteria</taxon>
        <taxon>Pseudomonadati</taxon>
        <taxon>Pseudomonadota</taxon>
        <taxon>Gammaproteobacteria</taxon>
        <taxon>Enterobacterales</taxon>
        <taxon>Hafniaceae</taxon>
        <taxon>Hafnia</taxon>
    </lineage>
</organism>
<proteinExistence type="predicted"/>
<feature type="compositionally biased region" description="Polar residues" evidence="1">
    <location>
        <begin position="104"/>
        <end position="113"/>
    </location>
</feature>
<feature type="signal peptide" evidence="2">
    <location>
        <begin position="1"/>
        <end position="22"/>
    </location>
</feature>
<evidence type="ECO:0000256" key="1">
    <source>
        <dbReference type="SAM" id="MobiDB-lite"/>
    </source>
</evidence>
<gene>
    <name evidence="3" type="primary">ybgS</name>
    <name evidence="3" type="ORF">GCM10011328_02660</name>
</gene>
<dbReference type="Proteomes" id="UP000627464">
    <property type="component" value="Unassembled WGS sequence"/>
</dbReference>
<dbReference type="Pfam" id="PF13985">
    <property type="entry name" value="YbgS"/>
    <property type="match status" value="1"/>
</dbReference>
<dbReference type="InterPro" id="IPR020363">
    <property type="entry name" value="Uncharacterised_YbgS"/>
</dbReference>
<evidence type="ECO:0000313" key="4">
    <source>
        <dbReference type="Proteomes" id="UP000627464"/>
    </source>
</evidence>
<protein>
    <recommendedName>
        <fullName evidence="5">Homeobox protein YbgS</fullName>
    </recommendedName>
</protein>
<feature type="region of interest" description="Disordered" evidence="1">
    <location>
        <begin position="22"/>
        <end position="45"/>
    </location>
</feature>
<dbReference type="RefSeq" id="WP_188469671.1">
    <property type="nucleotide sequence ID" value="NZ_BMFZ01000001.1"/>
</dbReference>
<dbReference type="EMBL" id="BMFZ01000001">
    <property type="protein sequence ID" value="GGA31438.1"/>
    <property type="molecule type" value="Genomic_DNA"/>
</dbReference>
<evidence type="ECO:0000313" key="3">
    <source>
        <dbReference type="EMBL" id="GGA31438.1"/>
    </source>
</evidence>
<feature type="region of interest" description="Disordered" evidence="1">
    <location>
        <begin position="71"/>
        <end position="113"/>
    </location>
</feature>
<name>A0ABQ1FVB7_9GAMM</name>
<feature type="compositionally biased region" description="Polar residues" evidence="1">
    <location>
        <begin position="27"/>
        <end position="42"/>
    </location>
</feature>
<sequence length="113" mass="11748">MNKLAMMILATSMALGSGAVFAAGTDAGSNNGAANQSDSPGSIQKIAPKSVDNSKINNTDKPVNEVHTKAHKTTNEAHKSGNKKVTDHKKTMCKDGRCPDQVPGNKQSKATGN</sequence>